<name>A0A4C1XTJ1_EUMVA</name>
<feature type="compositionally biased region" description="Basic and acidic residues" evidence="1">
    <location>
        <begin position="22"/>
        <end position="39"/>
    </location>
</feature>
<accession>A0A4C1XTJ1</accession>
<evidence type="ECO:0000256" key="1">
    <source>
        <dbReference type="SAM" id="MobiDB-lite"/>
    </source>
</evidence>
<comment type="caution">
    <text evidence="2">The sequence shown here is derived from an EMBL/GenBank/DDBJ whole genome shotgun (WGS) entry which is preliminary data.</text>
</comment>
<dbReference type="EMBL" id="BGZK01000954">
    <property type="protein sequence ID" value="GBP66312.1"/>
    <property type="molecule type" value="Genomic_DNA"/>
</dbReference>
<organism evidence="2 3">
    <name type="scientific">Eumeta variegata</name>
    <name type="common">Bagworm moth</name>
    <name type="synonym">Eumeta japonica</name>
    <dbReference type="NCBI Taxonomy" id="151549"/>
    <lineage>
        <taxon>Eukaryota</taxon>
        <taxon>Metazoa</taxon>
        <taxon>Ecdysozoa</taxon>
        <taxon>Arthropoda</taxon>
        <taxon>Hexapoda</taxon>
        <taxon>Insecta</taxon>
        <taxon>Pterygota</taxon>
        <taxon>Neoptera</taxon>
        <taxon>Endopterygota</taxon>
        <taxon>Lepidoptera</taxon>
        <taxon>Glossata</taxon>
        <taxon>Ditrysia</taxon>
        <taxon>Tineoidea</taxon>
        <taxon>Psychidae</taxon>
        <taxon>Oiketicinae</taxon>
        <taxon>Eumeta</taxon>
    </lineage>
</organism>
<feature type="region of interest" description="Disordered" evidence="1">
    <location>
        <begin position="1"/>
        <end position="76"/>
    </location>
</feature>
<reference evidence="2 3" key="1">
    <citation type="journal article" date="2019" name="Commun. Biol.">
        <title>The bagworm genome reveals a unique fibroin gene that provides high tensile strength.</title>
        <authorList>
            <person name="Kono N."/>
            <person name="Nakamura H."/>
            <person name="Ohtoshi R."/>
            <person name="Tomita M."/>
            <person name="Numata K."/>
            <person name="Arakawa K."/>
        </authorList>
    </citation>
    <scope>NUCLEOTIDE SEQUENCE [LARGE SCALE GENOMIC DNA]</scope>
</reference>
<proteinExistence type="predicted"/>
<dbReference type="AlphaFoldDB" id="A0A4C1XTJ1"/>
<evidence type="ECO:0000313" key="3">
    <source>
        <dbReference type="Proteomes" id="UP000299102"/>
    </source>
</evidence>
<dbReference type="Proteomes" id="UP000299102">
    <property type="component" value="Unassembled WGS sequence"/>
</dbReference>
<evidence type="ECO:0000313" key="2">
    <source>
        <dbReference type="EMBL" id="GBP66312.1"/>
    </source>
</evidence>
<protein>
    <submittedName>
        <fullName evidence="2">Uncharacterized protein</fullName>
    </submittedName>
</protein>
<keyword evidence="3" id="KW-1185">Reference proteome</keyword>
<sequence length="96" mass="10268">MRAGYPPNVIRGPHAGASTRPRAVDDRRLALEGARPTREARRHVQGGAGAGGGGYHSGRSRIPTARTSLPASHAPSEHVNFCCKNKQATCYYCVLE</sequence>
<gene>
    <name evidence="2" type="ORF">EVAR_77928_1</name>
</gene>
<feature type="compositionally biased region" description="Gly residues" evidence="1">
    <location>
        <begin position="46"/>
        <end position="56"/>
    </location>
</feature>